<dbReference type="OrthoDB" id="269872at2759"/>
<dbReference type="EC" id="2.1.1.297" evidence="1"/>
<keyword evidence="8" id="KW-1185">Reference proteome</keyword>
<dbReference type="GO" id="GO:0032259">
    <property type="term" value="P:methylation"/>
    <property type="evidence" value="ECO:0007669"/>
    <property type="project" value="UniProtKB-KW"/>
</dbReference>
<evidence type="ECO:0000256" key="5">
    <source>
        <dbReference type="ARBA" id="ARBA00048391"/>
    </source>
</evidence>
<keyword evidence="3" id="KW-0808">Transferase</keyword>
<evidence type="ECO:0000256" key="2">
    <source>
        <dbReference type="ARBA" id="ARBA00022603"/>
    </source>
</evidence>
<dbReference type="PROSITE" id="PS00092">
    <property type="entry name" value="N6_MTASE"/>
    <property type="match status" value="1"/>
</dbReference>
<dbReference type="CDD" id="cd02440">
    <property type="entry name" value="AdoMet_MTases"/>
    <property type="match status" value="1"/>
</dbReference>
<proteinExistence type="predicted"/>
<dbReference type="GO" id="GO:0102559">
    <property type="term" value="F:peptide chain release factor N(5)-glutamine methyltransferase activity"/>
    <property type="evidence" value="ECO:0007669"/>
    <property type="project" value="UniProtKB-EC"/>
</dbReference>
<evidence type="ECO:0000256" key="3">
    <source>
        <dbReference type="ARBA" id="ARBA00022679"/>
    </source>
</evidence>
<dbReference type="PANTHER" id="PTHR18895">
    <property type="entry name" value="HEMK METHYLTRANSFERASE"/>
    <property type="match status" value="1"/>
</dbReference>
<comment type="catalytic activity">
    <reaction evidence="5">
        <text>L-glutaminyl-[peptide chain release factor] + S-adenosyl-L-methionine = N(5)-methyl-L-glutaminyl-[peptide chain release factor] + S-adenosyl-L-homocysteine + H(+)</text>
        <dbReference type="Rhea" id="RHEA:42896"/>
        <dbReference type="Rhea" id="RHEA-COMP:10271"/>
        <dbReference type="Rhea" id="RHEA-COMP:10272"/>
        <dbReference type="ChEBI" id="CHEBI:15378"/>
        <dbReference type="ChEBI" id="CHEBI:30011"/>
        <dbReference type="ChEBI" id="CHEBI:57856"/>
        <dbReference type="ChEBI" id="CHEBI:59789"/>
        <dbReference type="ChEBI" id="CHEBI:61891"/>
        <dbReference type="EC" id="2.1.1.297"/>
    </reaction>
</comment>
<dbReference type="InterPro" id="IPR002052">
    <property type="entry name" value="DNA_methylase_N6_adenine_CS"/>
</dbReference>
<dbReference type="EMBL" id="CP064815">
    <property type="protein sequence ID" value="QPG76633.1"/>
    <property type="molecule type" value="Genomic_DNA"/>
</dbReference>
<dbReference type="InterPro" id="IPR007848">
    <property type="entry name" value="Small_mtfrase_dom"/>
</dbReference>
<dbReference type="GO" id="GO:0003676">
    <property type="term" value="F:nucleic acid binding"/>
    <property type="evidence" value="ECO:0007669"/>
    <property type="project" value="InterPro"/>
</dbReference>
<keyword evidence="2" id="KW-0489">Methyltransferase</keyword>
<evidence type="ECO:0000256" key="1">
    <source>
        <dbReference type="ARBA" id="ARBA00012771"/>
    </source>
</evidence>
<dbReference type="GO" id="GO:0005739">
    <property type="term" value="C:mitochondrion"/>
    <property type="evidence" value="ECO:0007669"/>
    <property type="project" value="TreeGrafter"/>
</dbReference>
<evidence type="ECO:0000259" key="6">
    <source>
        <dbReference type="Pfam" id="PF05175"/>
    </source>
</evidence>
<accession>A0A875S6S0</accession>
<gene>
    <name evidence="7" type="ORF">FOA43_004025</name>
</gene>
<dbReference type="PANTHER" id="PTHR18895:SF74">
    <property type="entry name" value="MTRF1L RELEASE FACTOR GLUTAMINE METHYLTRANSFERASE"/>
    <property type="match status" value="1"/>
</dbReference>
<dbReference type="RefSeq" id="XP_038780198.1">
    <property type="nucleotide sequence ID" value="XM_038924270.1"/>
</dbReference>
<dbReference type="Pfam" id="PF05175">
    <property type="entry name" value="MTS"/>
    <property type="match status" value="1"/>
</dbReference>
<feature type="domain" description="Methyltransferase small" evidence="6">
    <location>
        <begin position="80"/>
        <end position="178"/>
    </location>
</feature>
<organism evidence="7 8">
    <name type="scientific">Eeniella nana</name>
    <name type="common">Yeast</name>
    <name type="synonym">Brettanomyces nanus</name>
    <dbReference type="NCBI Taxonomy" id="13502"/>
    <lineage>
        <taxon>Eukaryota</taxon>
        <taxon>Fungi</taxon>
        <taxon>Dikarya</taxon>
        <taxon>Ascomycota</taxon>
        <taxon>Saccharomycotina</taxon>
        <taxon>Pichiomycetes</taxon>
        <taxon>Pichiales</taxon>
        <taxon>Pichiaceae</taxon>
        <taxon>Brettanomyces</taxon>
    </lineage>
</organism>
<keyword evidence="4" id="KW-0949">S-adenosyl-L-methionine</keyword>
<dbReference type="NCBIfam" id="TIGR00536">
    <property type="entry name" value="hemK_fam"/>
    <property type="match status" value="1"/>
</dbReference>
<dbReference type="SUPFAM" id="SSF53335">
    <property type="entry name" value="S-adenosyl-L-methionine-dependent methyltransferases"/>
    <property type="match status" value="1"/>
</dbReference>
<dbReference type="Proteomes" id="UP000662931">
    <property type="component" value="Chromosome 4"/>
</dbReference>
<reference evidence="7" key="1">
    <citation type="submission" date="2020-10" db="EMBL/GenBank/DDBJ databases">
        <authorList>
            <person name="Roach M.J.R."/>
        </authorList>
    </citation>
    <scope>NUCLEOTIDE SEQUENCE</scope>
    <source>
        <strain evidence="7">CBS 1945</strain>
    </source>
</reference>
<evidence type="ECO:0000313" key="7">
    <source>
        <dbReference type="EMBL" id="QPG76633.1"/>
    </source>
</evidence>
<dbReference type="InterPro" id="IPR004556">
    <property type="entry name" value="HemK-like"/>
</dbReference>
<dbReference type="KEGG" id="bnn:FOA43_004025"/>
<evidence type="ECO:0000256" key="4">
    <source>
        <dbReference type="ARBA" id="ARBA00022691"/>
    </source>
</evidence>
<protein>
    <recommendedName>
        <fullName evidence="1">peptide chain release factor N(5)-glutamine methyltransferase</fullName>
        <ecNumber evidence="1">2.1.1.297</ecNumber>
    </recommendedName>
</protein>
<dbReference type="AlphaFoldDB" id="A0A875S6S0"/>
<dbReference type="InterPro" id="IPR029063">
    <property type="entry name" value="SAM-dependent_MTases_sf"/>
</dbReference>
<dbReference type="GeneID" id="62197425"/>
<evidence type="ECO:0000313" key="8">
    <source>
        <dbReference type="Proteomes" id="UP000662931"/>
    </source>
</evidence>
<sequence>MQGLLKTLLCALPKSQAAQELRWIKQELPADQWQKAVIDRSHLKPLQYILGTQPFGPLTIRCKENVLIPRNDTEEWCIQLLNSLRGRRLNNILDYCTGTGCIALTLASSASSPKWGNIVGTDINRDAILLANENAVLNKARLMSIPSFEVCDLRKEEIPKKTGSIAFDLLVSNPPYIPVENMNTTAGVEKSVLHYEPWSALVGNLEFYESLCKIIPAIHAESFIFELGYRQQALAVRKNLPDSWFCGVKHDSSGRIRNVVGWRHPRFQYLSELIDERLS</sequence>
<name>A0A875S6S0_EENNA</name>
<dbReference type="Gene3D" id="3.40.50.150">
    <property type="entry name" value="Vaccinia Virus protein VP39"/>
    <property type="match status" value="1"/>
</dbReference>
<dbReference type="InterPro" id="IPR050320">
    <property type="entry name" value="N5-glutamine_MTase"/>
</dbReference>